<feature type="region of interest" description="Disordered" evidence="1">
    <location>
        <begin position="7"/>
        <end position="55"/>
    </location>
</feature>
<reference evidence="2 3" key="1">
    <citation type="submission" date="2018-08" db="EMBL/GenBank/DDBJ databases">
        <title>Genomic investigation of the strawberry pathogen Phytophthora fragariae indicates pathogenicity is determined by transcriptional variation in three key races.</title>
        <authorList>
            <person name="Adams T.M."/>
            <person name="Armitage A.D."/>
            <person name="Sobczyk M.K."/>
            <person name="Bates H.J."/>
            <person name="Dunwell J.M."/>
            <person name="Nellist C.F."/>
            <person name="Harrison R.J."/>
        </authorList>
    </citation>
    <scope>NUCLEOTIDE SEQUENCE [LARGE SCALE GENOMIC DNA]</scope>
    <source>
        <strain evidence="2 3">A4</strain>
    </source>
</reference>
<protein>
    <submittedName>
        <fullName evidence="2">Uncharacterized protein</fullName>
    </submittedName>
</protein>
<evidence type="ECO:0000256" key="1">
    <source>
        <dbReference type="SAM" id="MobiDB-lite"/>
    </source>
</evidence>
<sequence length="86" mass="10235">MIIVLYERSRKDQHSLSPSDELQNHTKRNQTKPRDPRQSHHIHNSAHVQKKTKSQLCMHLPDEDAEERTAWCRLGHDLQSCNWQRS</sequence>
<dbReference type="AlphaFoldDB" id="A0A6A4C956"/>
<accession>A0A6A4C956</accession>
<evidence type="ECO:0000313" key="2">
    <source>
        <dbReference type="EMBL" id="KAE9286529.1"/>
    </source>
</evidence>
<dbReference type="Proteomes" id="UP000437068">
    <property type="component" value="Unassembled WGS sequence"/>
</dbReference>
<feature type="compositionally biased region" description="Basic residues" evidence="1">
    <location>
        <begin position="39"/>
        <end position="53"/>
    </location>
</feature>
<proteinExistence type="predicted"/>
<organism evidence="2 3">
    <name type="scientific">Phytophthora fragariae</name>
    <dbReference type="NCBI Taxonomy" id="53985"/>
    <lineage>
        <taxon>Eukaryota</taxon>
        <taxon>Sar</taxon>
        <taxon>Stramenopiles</taxon>
        <taxon>Oomycota</taxon>
        <taxon>Peronosporomycetes</taxon>
        <taxon>Peronosporales</taxon>
        <taxon>Peronosporaceae</taxon>
        <taxon>Phytophthora</taxon>
    </lineage>
</organism>
<name>A0A6A4C956_9STRA</name>
<dbReference type="EMBL" id="QXGE01001948">
    <property type="protein sequence ID" value="KAE9286529.1"/>
    <property type="molecule type" value="Genomic_DNA"/>
</dbReference>
<comment type="caution">
    <text evidence="2">The sequence shown here is derived from an EMBL/GenBank/DDBJ whole genome shotgun (WGS) entry which is preliminary data.</text>
</comment>
<evidence type="ECO:0000313" key="3">
    <source>
        <dbReference type="Proteomes" id="UP000437068"/>
    </source>
</evidence>
<gene>
    <name evidence="2" type="ORF">PF001_g21401</name>
</gene>